<keyword evidence="4" id="KW-1185">Reference proteome</keyword>
<feature type="region of interest" description="Disordered" evidence="2">
    <location>
        <begin position="329"/>
        <end position="352"/>
    </location>
</feature>
<feature type="coiled-coil region" evidence="1">
    <location>
        <begin position="249"/>
        <end position="283"/>
    </location>
</feature>
<accession>A0ABQ9XG85</accession>
<comment type="caution">
    <text evidence="3">The sequence shown here is derived from an EMBL/GenBank/DDBJ whole genome shotgun (WGS) entry which is preliminary data.</text>
</comment>
<protein>
    <submittedName>
        <fullName evidence="3">Uncharacterized protein</fullName>
    </submittedName>
</protein>
<name>A0ABQ9XG85_9EUKA</name>
<proteinExistence type="predicted"/>
<sequence>MYSIISTTIYANKFESGFPRRITAPIDSTSPFLFCSGQRNVLIRRLAIGMFVAALASVINMEGASTLSVSGNEFKSIMWTGSGGGAFMMTRGDSSELVSITSSSFESVSSTGDGGVNLAQLGPESNTIPLADLIEEIVSNRDCVIIFGIMEVISETDLPRSLYRIAPNEPLILSSGTIHVGPPDNVDLTRPSFTRPNKIGWVSSRKDPAKLLGATLKETNGAIKDLEEFVALRTDRNEINSVRLTFEKARTVEQQLGALERKISEEERALESAELLIQTLLTEKAWFLDMVQKISESEQQNPQESLFQDTRELYSIAEKLNRPSKFKITNRTMSTPRPGYQPPNVHAVQKSQAPRFGTTYSAFRTRTVSPAPCHNAIASPEPTNRHFFESPLPSTPPHSNHRMDSTQSPSRRTPLSLREARYERKLQRSLSAPRVLQSPKRSIEEIFNF</sequence>
<gene>
    <name evidence="3" type="ORF">BLNAU_14819</name>
</gene>
<evidence type="ECO:0000256" key="2">
    <source>
        <dbReference type="SAM" id="MobiDB-lite"/>
    </source>
</evidence>
<keyword evidence="1" id="KW-0175">Coiled coil</keyword>
<evidence type="ECO:0000313" key="3">
    <source>
        <dbReference type="EMBL" id="KAK2950235.1"/>
    </source>
</evidence>
<feature type="region of interest" description="Disordered" evidence="2">
    <location>
        <begin position="380"/>
        <end position="416"/>
    </location>
</feature>
<organism evidence="3 4">
    <name type="scientific">Blattamonas nauphoetae</name>
    <dbReference type="NCBI Taxonomy" id="2049346"/>
    <lineage>
        <taxon>Eukaryota</taxon>
        <taxon>Metamonada</taxon>
        <taxon>Preaxostyla</taxon>
        <taxon>Oxymonadida</taxon>
        <taxon>Blattamonas</taxon>
    </lineage>
</organism>
<evidence type="ECO:0000256" key="1">
    <source>
        <dbReference type="SAM" id="Coils"/>
    </source>
</evidence>
<dbReference type="Proteomes" id="UP001281761">
    <property type="component" value="Unassembled WGS sequence"/>
</dbReference>
<evidence type="ECO:0000313" key="4">
    <source>
        <dbReference type="Proteomes" id="UP001281761"/>
    </source>
</evidence>
<dbReference type="EMBL" id="JARBJD010000140">
    <property type="protein sequence ID" value="KAK2950235.1"/>
    <property type="molecule type" value="Genomic_DNA"/>
</dbReference>
<reference evidence="3 4" key="1">
    <citation type="journal article" date="2022" name="bioRxiv">
        <title>Genomics of Preaxostyla Flagellates Illuminates Evolutionary Transitions and the Path Towards Mitochondrial Loss.</title>
        <authorList>
            <person name="Novak L.V.F."/>
            <person name="Treitli S.C."/>
            <person name="Pyrih J."/>
            <person name="Halakuc P."/>
            <person name="Pipaliya S.V."/>
            <person name="Vacek V."/>
            <person name="Brzon O."/>
            <person name="Soukal P."/>
            <person name="Eme L."/>
            <person name="Dacks J.B."/>
            <person name="Karnkowska A."/>
            <person name="Elias M."/>
            <person name="Hampl V."/>
        </authorList>
    </citation>
    <scope>NUCLEOTIDE SEQUENCE [LARGE SCALE GENOMIC DNA]</scope>
    <source>
        <strain evidence="3">NAU3</strain>
        <tissue evidence="3">Gut</tissue>
    </source>
</reference>